<accession>A0A1D8S750</accession>
<sequence>MTQTCDGCGVEISVAGGIANIWSTEPTHTGGMTLELPDGSEHLLCFDCIEALPEEATAADVAALGDS</sequence>
<dbReference type="KEGG" id="halh:HTSR_2015"/>
<organism evidence="1 2">
    <name type="scientific">Halodesulfurarchaeum formicicum</name>
    <dbReference type="NCBI Taxonomy" id="1873524"/>
    <lineage>
        <taxon>Archaea</taxon>
        <taxon>Methanobacteriati</taxon>
        <taxon>Methanobacteriota</taxon>
        <taxon>Stenosarchaea group</taxon>
        <taxon>Halobacteria</taxon>
        <taxon>Halobacteriales</taxon>
        <taxon>Halobacteriaceae</taxon>
        <taxon>Halodesulfurarchaeum</taxon>
    </lineage>
</organism>
<protein>
    <recommendedName>
        <fullName evidence="3">Small CPxCG-related zinc finger protein</fullName>
    </recommendedName>
</protein>
<dbReference type="InterPro" id="IPR055983">
    <property type="entry name" value="DUF7561"/>
</dbReference>
<evidence type="ECO:0000313" key="2">
    <source>
        <dbReference type="Proteomes" id="UP000185608"/>
    </source>
</evidence>
<proteinExistence type="predicted"/>
<evidence type="ECO:0008006" key="3">
    <source>
        <dbReference type="Google" id="ProtNLM"/>
    </source>
</evidence>
<dbReference type="Pfam" id="PF24442">
    <property type="entry name" value="DUF7561"/>
    <property type="match status" value="1"/>
</dbReference>
<gene>
    <name evidence="1" type="ORF">HTSR_2015</name>
</gene>
<dbReference type="EMBL" id="CP016070">
    <property type="protein sequence ID" value="AOW81176.1"/>
    <property type="molecule type" value="Genomic_DNA"/>
</dbReference>
<dbReference type="AlphaFoldDB" id="A0A1D8S750"/>
<dbReference type="GeneID" id="29830001"/>
<dbReference type="RefSeq" id="WP_070365819.1">
    <property type="nucleotide sequence ID" value="NZ_CP016070.1"/>
</dbReference>
<name>A0A1D8S750_9EURY</name>
<dbReference type="STRING" id="1873524.HSR6_2091"/>
<evidence type="ECO:0000313" key="1">
    <source>
        <dbReference type="EMBL" id="AOW81176.1"/>
    </source>
</evidence>
<dbReference type="Proteomes" id="UP000185608">
    <property type="component" value="Chromosome"/>
</dbReference>
<reference evidence="1 2" key="1">
    <citation type="submission" date="2016-06" db="EMBL/GenBank/DDBJ databases">
        <title>Discovery of anaerobic lithoheterotrophic haloarchaeon capable of sulfur respiration by hydrogen and formate.</title>
        <authorList>
            <person name="Sorokin D.Y."/>
            <person name="Kublanov I.V."/>
            <person name="Roman P."/>
            <person name="Sinninghe Damste J.S."/>
            <person name="Golyshin P.N."/>
            <person name="Rojo D."/>
            <person name="Ciordia S."/>
            <person name="Mena Md.C."/>
            <person name="Ferrer M."/>
            <person name="Smedile F."/>
            <person name="Messina E."/>
            <person name="La Cono V."/>
            <person name="Yakimov M.M."/>
        </authorList>
    </citation>
    <scope>NUCLEOTIDE SEQUENCE [LARGE SCALE GENOMIC DNA]</scope>
    <source>
        <strain evidence="1 2">HTSR1</strain>
    </source>
</reference>